<protein>
    <submittedName>
        <fullName evidence="2">Uncharacterized protein</fullName>
    </submittedName>
</protein>
<organism evidence="2 3">
    <name type="scientific">Eumeta variegata</name>
    <name type="common">Bagworm moth</name>
    <name type="synonym">Eumeta japonica</name>
    <dbReference type="NCBI Taxonomy" id="151549"/>
    <lineage>
        <taxon>Eukaryota</taxon>
        <taxon>Metazoa</taxon>
        <taxon>Ecdysozoa</taxon>
        <taxon>Arthropoda</taxon>
        <taxon>Hexapoda</taxon>
        <taxon>Insecta</taxon>
        <taxon>Pterygota</taxon>
        <taxon>Neoptera</taxon>
        <taxon>Endopterygota</taxon>
        <taxon>Lepidoptera</taxon>
        <taxon>Glossata</taxon>
        <taxon>Ditrysia</taxon>
        <taxon>Tineoidea</taxon>
        <taxon>Psychidae</taxon>
        <taxon>Oiketicinae</taxon>
        <taxon>Eumeta</taxon>
    </lineage>
</organism>
<feature type="compositionally biased region" description="Basic and acidic residues" evidence="1">
    <location>
        <begin position="83"/>
        <end position="94"/>
    </location>
</feature>
<dbReference type="Proteomes" id="UP000299102">
    <property type="component" value="Unassembled WGS sequence"/>
</dbReference>
<proteinExistence type="predicted"/>
<dbReference type="EMBL" id="BGZK01000713">
    <property type="protein sequence ID" value="GBP57311.1"/>
    <property type="molecule type" value="Genomic_DNA"/>
</dbReference>
<gene>
    <name evidence="2" type="ORF">EVAR_39950_1</name>
</gene>
<name>A0A4C1X0V9_EUMVA</name>
<sequence>MEEGAGCAERRFNDVIGKNKMLYAVRNQSPSTFENVLHRWPISAARSAPAAVIDGWTKARICESPSSAASYRDGVSDSGRASVSERHNARKELL</sequence>
<evidence type="ECO:0000256" key="1">
    <source>
        <dbReference type="SAM" id="MobiDB-lite"/>
    </source>
</evidence>
<evidence type="ECO:0000313" key="2">
    <source>
        <dbReference type="EMBL" id="GBP57311.1"/>
    </source>
</evidence>
<evidence type="ECO:0000313" key="3">
    <source>
        <dbReference type="Proteomes" id="UP000299102"/>
    </source>
</evidence>
<comment type="caution">
    <text evidence="2">The sequence shown here is derived from an EMBL/GenBank/DDBJ whole genome shotgun (WGS) entry which is preliminary data.</text>
</comment>
<keyword evidence="3" id="KW-1185">Reference proteome</keyword>
<feature type="region of interest" description="Disordered" evidence="1">
    <location>
        <begin position="65"/>
        <end position="94"/>
    </location>
</feature>
<dbReference type="AlphaFoldDB" id="A0A4C1X0V9"/>
<reference evidence="2 3" key="1">
    <citation type="journal article" date="2019" name="Commun. Biol.">
        <title>The bagworm genome reveals a unique fibroin gene that provides high tensile strength.</title>
        <authorList>
            <person name="Kono N."/>
            <person name="Nakamura H."/>
            <person name="Ohtoshi R."/>
            <person name="Tomita M."/>
            <person name="Numata K."/>
            <person name="Arakawa K."/>
        </authorList>
    </citation>
    <scope>NUCLEOTIDE SEQUENCE [LARGE SCALE GENOMIC DNA]</scope>
</reference>
<accession>A0A4C1X0V9</accession>